<dbReference type="InterPro" id="IPR041232">
    <property type="entry name" value="NPL"/>
</dbReference>
<gene>
    <name evidence="2" type="ORF">MKW94_004330</name>
</gene>
<proteinExistence type="predicted"/>
<evidence type="ECO:0000313" key="2">
    <source>
        <dbReference type="EMBL" id="MCL7049055.1"/>
    </source>
</evidence>
<evidence type="ECO:0000313" key="3">
    <source>
        <dbReference type="Proteomes" id="UP001177140"/>
    </source>
</evidence>
<dbReference type="Pfam" id="PF17800">
    <property type="entry name" value="NPL"/>
    <property type="match status" value="1"/>
</dbReference>
<reference evidence="2" key="1">
    <citation type="submission" date="2022-03" db="EMBL/GenBank/DDBJ databases">
        <title>A functionally conserved STORR gene fusion in Papaver species that diverged 16.8 million years ago.</title>
        <authorList>
            <person name="Catania T."/>
        </authorList>
    </citation>
    <scope>NUCLEOTIDE SEQUENCE</scope>
    <source>
        <strain evidence="2">S-191538</strain>
    </source>
</reference>
<protein>
    <recommendedName>
        <fullName evidence="1">Nucleoplasmin-like domain-containing protein</fullName>
    </recommendedName>
</protein>
<dbReference type="AlphaFoldDB" id="A0AA41VWZ4"/>
<comment type="caution">
    <text evidence="2">The sequence shown here is derived from an EMBL/GenBank/DDBJ whole genome shotgun (WGS) entry which is preliminary data.</text>
</comment>
<dbReference type="Gene3D" id="2.60.120.340">
    <property type="entry name" value="Nucleoplasmin core domain"/>
    <property type="match status" value="1"/>
</dbReference>
<evidence type="ECO:0000259" key="1">
    <source>
        <dbReference type="Pfam" id="PF17800"/>
    </source>
</evidence>
<sequence length="126" mass="13614">MGFFGIIVPPGNPVTVRVSKAQGKLKITKASLGSHVSNDGVIVTCSVSWGEASVVLCLNETNRTCSLDLEFDEEDGEFAFTFNSRHVYLTGYYTGRCQCHSTNNNCGKTICFAIAPFLDTVHGNSV</sequence>
<dbReference type="Proteomes" id="UP001177140">
    <property type="component" value="Unassembled WGS sequence"/>
</dbReference>
<feature type="domain" description="Nucleoplasmin-like" evidence="1">
    <location>
        <begin position="3"/>
        <end position="94"/>
    </location>
</feature>
<accession>A0AA41VWZ4</accession>
<keyword evidence="3" id="KW-1185">Reference proteome</keyword>
<name>A0AA41VWZ4_PAPNU</name>
<organism evidence="2 3">
    <name type="scientific">Papaver nudicaule</name>
    <name type="common">Iceland poppy</name>
    <dbReference type="NCBI Taxonomy" id="74823"/>
    <lineage>
        <taxon>Eukaryota</taxon>
        <taxon>Viridiplantae</taxon>
        <taxon>Streptophyta</taxon>
        <taxon>Embryophyta</taxon>
        <taxon>Tracheophyta</taxon>
        <taxon>Spermatophyta</taxon>
        <taxon>Magnoliopsida</taxon>
        <taxon>Ranunculales</taxon>
        <taxon>Papaveraceae</taxon>
        <taxon>Papaveroideae</taxon>
        <taxon>Papaver</taxon>
    </lineage>
</organism>
<dbReference type="EMBL" id="JAJJMA010311399">
    <property type="protein sequence ID" value="MCL7049055.1"/>
    <property type="molecule type" value="Genomic_DNA"/>
</dbReference>